<dbReference type="Proteomes" id="UP000648535">
    <property type="component" value="Unassembled WGS sequence"/>
</dbReference>
<keyword evidence="1" id="KW-0472">Membrane</keyword>
<dbReference type="EMBL" id="JAFBCG010000001">
    <property type="protein sequence ID" value="MBM7801947.1"/>
    <property type="molecule type" value="Genomic_DNA"/>
</dbReference>
<dbReference type="RefSeq" id="WP_022905189.1">
    <property type="nucleotide sequence ID" value="NZ_BMOI01000001.1"/>
</dbReference>
<feature type="transmembrane region" description="Helical" evidence="1">
    <location>
        <begin position="38"/>
        <end position="61"/>
    </location>
</feature>
<evidence type="ECO:0000313" key="2">
    <source>
        <dbReference type="EMBL" id="GGK86492.1"/>
    </source>
</evidence>
<evidence type="ECO:0000256" key="1">
    <source>
        <dbReference type="SAM" id="Phobius"/>
    </source>
</evidence>
<keyword evidence="5" id="KW-1185">Reference proteome</keyword>
<dbReference type="EMBL" id="BMOI01000001">
    <property type="protein sequence ID" value="GGK86492.1"/>
    <property type="molecule type" value="Genomic_DNA"/>
</dbReference>
<keyword evidence="1" id="KW-0812">Transmembrane</keyword>
<gene>
    <name evidence="2" type="ORF">GCM10009769_00570</name>
    <name evidence="3" type="ORF">JOE58_001198</name>
</gene>
<proteinExistence type="predicted"/>
<name>A0A8H9G6N6_9MICO</name>
<protein>
    <submittedName>
        <fullName evidence="2">Uncharacterized protein</fullName>
    </submittedName>
</protein>
<comment type="caution">
    <text evidence="2">The sequence shown here is derived from an EMBL/GenBank/DDBJ whole genome shotgun (WGS) entry which is preliminary data.</text>
</comment>
<accession>A0A8H9G6N6</accession>
<reference evidence="2" key="2">
    <citation type="submission" date="2020-09" db="EMBL/GenBank/DDBJ databases">
        <authorList>
            <person name="Sun Q."/>
            <person name="Ohkuma M."/>
        </authorList>
    </citation>
    <scope>NUCLEOTIDE SEQUENCE</scope>
    <source>
        <strain evidence="2">JCM 1480</strain>
    </source>
</reference>
<reference evidence="2" key="1">
    <citation type="journal article" date="2014" name="Int. J. Syst. Evol. Microbiol.">
        <title>Complete genome sequence of Corynebacterium casei LMG S-19264T (=DSM 44701T), isolated from a smear-ripened cheese.</title>
        <authorList>
            <consortium name="US DOE Joint Genome Institute (JGI-PGF)"/>
            <person name="Walter F."/>
            <person name="Albersmeier A."/>
            <person name="Kalinowski J."/>
            <person name="Ruckert C."/>
        </authorList>
    </citation>
    <scope>NUCLEOTIDE SEQUENCE</scope>
    <source>
        <strain evidence="2">JCM 1480</strain>
    </source>
</reference>
<evidence type="ECO:0000313" key="4">
    <source>
        <dbReference type="Proteomes" id="UP000648535"/>
    </source>
</evidence>
<feature type="transmembrane region" description="Helical" evidence="1">
    <location>
        <begin position="12"/>
        <end position="32"/>
    </location>
</feature>
<feature type="transmembrane region" description="Helical" evidence="1">
    <location>
        <begin position="128"/>
        <end position="149"/>
    </location>
</feature>
<feature type="transmembrane region" description="Helical" evidence="1">
    <location>
        <begin position="101"/>
        <end position="122"/>
    </location>
</feature>
<organism evidence="2 4">
    <name type="scientific">Curtobacterium luteum</name>
    <dbReference type="NCBI Taxonomy" id="33881"/>
    <lineage>
        <taxon>Bacteria</taxon>
        <taxon>Bacillati</taxon>
        <taxon>Actinomycetota</taxon>
        <taxon>Actinomycetes</taxon>
        <taxon>Micrococcales</taxon>
        <taxon>Microbacteriaceae</taxon>
        <taxon>Curtobacterium</taxon>
    </lineage>
</organism>
<keyword evidence="1" id="KW-1133">Transmembrane helix</keyword>
<dbReference type="AlphaFoldDB" id="A0A8H9G6N6"/>
<sequence>MHLREIDAAGWLRATGAAVSGGFTAAVFSTRFTGSVTVVVLVGVATAVGLVVLVVAAWAGGGGYAAHRALRTWVRGGSEPGGVRRDRKLRFLRDIVDRTGWHLWLGAALAVVFGATAVADLVGDHDVGGALLTGSSAVLWAVLTVRGIVVDRPHRERAQLLYAELVMVERPTETPDA</sequence>
<evidence type="ECO:0000313" key="3">
    <source>
        <dbReference type="EMBL" id="MBM7801947.1"/>
    </source>
</evidence>
<dbReference type="Proteomes" id="UP000746584">
    <property type="component" value="Unassembled WGS sequence"/>
</dbReference>
<reference evidence="3 5" key="3">
    <citation type="submission" date="2021-01" db="EMBL/GenBank/DDBJ databases">
        <title>Sequencing the genomes of 1000 actinobacteria strains.</title>
        <authorList>
            <person name="Klenk H.-P."/>
        </authorList>
    </citation>
    <scope>NUCLEOTIDE SEQUENCE [LARGE SCALE GENOMIC DNA]</scope>
    <source>
        <strain evidence="3 5">DSM 20542</strain>
    </source>
</reference>
<evidence type="ECO:0000313" key="5">
    <source>
        <dbReference type="Proteomes" id="UP000746584"/>
    </source>
</evidence>